<dbReference type="AlphaFoldDB" id="A0A1E4SMD0"/>
<reference evidence="7" key="1">
    <citation type="submission" date="2016-05" db="EMBL/GenBank/DDBJ databases">
        <title>Comparative genomics of biotechnologically important yeasts.</title>
        <authorList>
            <consortium name="DOE Joint Genome Institute"/>
            <person name="Riley R."/>
            <person name="Haridas S."/>
            <person name="Wolfe K.H."/>
            <person name="Lopes M.R."/>
            <person name="Hittinger C.T."/>
            <person name="Goker M."/>
            <person name="Salamov A."/>
            <person name="Wisecaver J."/>
            <person name="Long T.M."/>
            <person name="Aerts A.L."/>
            <person name="Barry K."/>
            <person name="Choi C."/>
            <person name="Clum A."/>
            <person name="Coughlan A.Y."/>
            <person name="Deshpande S."/>
            <person name="Douglass A.P."/>
            <person name="Hanson S.J."/>
            <person name="Klenk H.-P."/>
            <person name="Labutti K."/>
            <person name="Lapidus A."/>
            <person name="Lindquist E."/>
            <person name="Lipzen A."/>
            <person name="Meier-Kolthoff J.P."/>
            <person name="Ohm R.A."/>
            <person name="Otillar R.P."/>
            <person name="Pangilinan J."/>
            <person name="Peng Y."/>
            <person name="Rokas A."/>
            <person name="Rosa C.A."/>
            <person name="Scheuner C."/>
            <person name="Sibirny A.A."/>
            <person name="Slot J.C."/>
            <person name="Stielow J.B."/>
            <person name="Sun H."/>
            <person name="Kurtzman C.P."/>
            <person name="Blackwell M."/>
            <person name="Grigoriev I.V."/>
            <person name="Jeffries T.W."/>
        </authorList>
    </citation>
    <scope>NUCLEOTIDE SEQUENCE [LARGE SCALE GENOMIC DNA]</scope>
    <source>
        <strain evidence="7">NRRL Y-17324</strain>
    </source>
</reference>
<feature type="domain" description="Yippee" evidence="5">
    <location>
        <begin position="20"/>
        <end position="118"/>
    </location>
</feature>
<evidence type="ECO:0000256" key="3">
    <source>
        <dbReference type="ARBA" id="ARBA00022833"/>
    </source>
</evidence>
<proteinExistence type="inferred from homology"/>
<dbReference type="InterPro" id="IPR039058">
    <property type="entry name" value="Yippee_fam"/>
</dbReference>
<dbReference type="PROSITE" id="PS51792">
    <property type="entry name" value="YIPPEE"/>
    <property type="match status" value="1"/>
</dbReference>
<evidence type="ECO:0000256" key="2">
    <source>
        <dbReference type="ARBA" id="ARBA00022723"/>
    </source>
</evidence>
<dbReference type="InterPro" id="IPR004910">
    <property type="entry name" value="Yippee/Mis18/Cereblon"/>
</dbReference>
<sequence>MGLKFTNYFDDSMYESPDVKIIACLGCSSHLCLSDLVICDGFTGASGPALLVDKLINIEADSPLQRTSMKTGHYQIYKVRCHQCKAPLGWYYKKAYSSSQSYKEGKFVVEEAYVKFVSNHPSTNDLLQQAMRNKIRRRYS</sequence>
<evidence type="ECO:0000259" key="5">
    <source>
        <dbReference type="PROSITE" id="PS51792"/>
    </source>
</evidence>
<keyword evidence="7" id="KW-1185">Reference proteome</keyword>
<dbReference type="InterPro" id="IPR034751">
    <property type="entry name" value="Yippee"/>
</dbReference>
<comment type="similarity">
    <text evidence="1 4">Belongs to the yippee family.</text>
</comment>
<organism evidence="6 7">
    <name type="scientific">Suhomyces tanzawaensis NRRL Y-17324</name>
    <dbReference type="NCBI Taxonomy" id="984487"/>
    <lineage>
        <taxon>Eukaryota</taxon>
        <taxon>Fungi</taxon>
        <taxon>Dikarya</taxon>
        <taxon>Ascomycota</taxon>
        <taxon>Saccharomycotina</taxon>
        <taxon>Pichiomycetes</taxon>
        <taxon>Debaryomycetaceae</taxon>
        <taxon>Suhomyces</taxon>
    </lineage>
</organism>
<accession>A0A1E4SMD0</accession>
<dbReference type="OrthoDB" id="6407410at2759"/>
<dbReference type="RefSeq" id="XP_020065770.1">
    <property type="nucleotide sequence ID" value="XM_020208607.1"/>
</dbReference>
<dbReference type="Proteomes" id="UP000094285">
    <property type="component" value="Unassembled WGS sequence"/>
</dbReference>
<dbReference type="GeneID" id="30982744"/>
<dbReference type="Pfam" id="PF03226">
    <property type="entry name" value="Yippee-Mis18"/>
    <property type="match status" value="1"/>
</dbReference>
<evidence type="ECO:0000256" key="1">
    <source>
        <dbReference type="ARBA" id="ARBA00005613"/>
    </source>
</evidence>
<gene>
    <name evidence="6" type="ORF">CANTADRAFT_34807</name>
</gene>
<dbReference type="PANTHER" id="PTHR13848">
    <property type="entry name" value="PROTEIN YIPPEE-LIKE CG15309-RELATED"/>
    <property type="match status" value="1"/>
</dbReference>
<evidence type="ECO:0000313" key="6">
    <source>
        <dbReference type="EMBL" id="ODV80648.1"/>
    </source>
</evidence>
<dbReference type="EMBL" id="KV453910">
    <property type="protein sequence ID" value="ODV80648.1"/>
    <property type="molecule type" value="Genomic_DNA"/>
</dbReference>
<dbReference type="STRING" id="984487.A0A1E4SMD0"/>
<evidence type="ECO:0000256" key="4">
    <source>
        <dbReference type="RuleBase" id="RU110713"/>
    </source>
</evidence>
<feature type="non-terminal residue" evidence="6">
    <location>
        <position position="140"/>
    </location>
</feature>
<evidence type="ECO:0000313" key="7">
    <source>
        <dbReference type="Proteomes" id="UP000094285"/>
    </source>
</evidence>
<protein>
    <recommendedName>
        <fullName evidence="4">Protein yippee-like</fullName>
    </recommendedName>
</protein>
<dbReference type="GO" id="GO:0046872">
    <property type="term" value="F:metal ion binding"/>
    <property type="evidence" value="ECO:0007669"/>
    <property type="project" value="UniProtKB-KW"/>
</dbReference>
<name>A0A1E4SMD0_9ASCO</name>
<keyword evidence="2" id="KW-0479">Metal-binding</keyword>
<keyword evidence="3" id="KW-0862">Zinc</keyword>